<dbReference type="PANTHER" id="PTHR46093:SF18">
    <property type="entry name" value="FIBRONECTIN TYPE-III DOMAIN-CONTAINING PROTEIN"/>
    <property type="match status" value="1"/>
</dbReference>
<dbReference type="Pfam" id="PF10342">
    <property type="entry name" value="Kre9_KNH"/>
    <property type="match status" value="1"/>
</dbReference>
<dbReference type="PANTHER" id="PTHR46093">
    <property type="entry name" value="ACYL-COA-BINDING DOMAIN-CONTAINING PROTEIN 5"/>
    <property type="match status" value="1"/>
</dbReference>
<feature type="transmembrane region" description="Helical" evidence="4">
    <location>
        <begin position="855"/>
        <end position="877"/>
    </location>
</feature>
<comment type="caution">
    <text evidence="7">The sequence shown here is derived from an EMBL/GenBank/DDBJ whole genome shotgun (WGS) entry which is preliminary data.</text>
</comment>
<evidence type="ECO:0000256" key="1">
    <source>
        <dbReference type="ARBA" id="ARBA00022441"/>
    </source>
</evidence>
<proteinExistence type="predicted"/>
<feature type="chain" id="PRO_5046538680" description="Yeast cell wall synthesis Kre9/Knh1-like N-terminal domain-containing protein" evidence="5">
    <location>
        <begin position="16"/>
        <end position="888"/>
    </location>
</feature>
<evidence type="ECO:0000256" key="3">
    <source>
        <dbReference type="ARBA" id="ARBA00022737"/>
    </source>
</evidence>
<dbReference type="Proteomes" id="UP001281761">
    <property type="component" value="Unassembled WGS sequence"/>
</dbReference>
<accession>A0ABQ9YBU9</accession>
<protein>
    <recommendedName>
        <fullName evidence="6">Yeast cell wall synthesis Kre9/Knh1-like N-terminal domain-containing protein</fullName>
    </recommendedName>
</protein>
<dbReference type="InterPro" id="IPR015915">
    <property type="entry name" value="Kelch-typ_b-propeller"/>
</dbReference>
<dbReference type="InterPro" id="IPR018466">
    <property type="entry name" value="Kre9/Knh1-like_N"/>
</dbReference>
<keyword evidence="2 5" id="KW-0732">Signal</keyword>
<gene>
    <name evidence="7" type="ORF">BLNAU_3668</name>
</gene>
<evidence type="ECO:0000256" key="2">
    <source>
        <dbReference type="ARBA" id="ARBA00022729"/>
    </source>
</evidence>
<keyword evidence="4" id="KW-0472">Membrane</keyword>
<keyword evidence="8" id="KW-1185">Reference proteome</keyword>
<evidence type="ECO:0000313" key="8">
    <source>
        <dbReference type="Proteomes" id="UP001281761"/>
    </source>
</evidence>
<keyword evidence="4" id="KW-0812">Transmembrane</keyword>
<keyword evidence="4" id="KW-1133">Transmembrane helix</keyword>
<keyword evidence="3" id="KW-0677">Repeat</keyword>
<evidence type="ECO:0000256" key="5">
    <source>
        <dbReference type="SAM" id="SignalP"/>
    </source>
</evidence>
<dbReference type="SUPFAM" id="SSF117281">
    <property type="entry name" value="Kelch motif"/>
    <property type="match status" value="1"/>
</dbReference>
<sequence>MIAGLLIGLLTCLHGENEWAPHDIALTSSRKHHSFTFVGVDGYSYGGFDSNNKSTTDLHRYSVEAHSFSQVTLPATIPELRYHAATEYQHNDKLGLFIAGGLNTSGYSESCAYHIDTTSGTSKQLNLPVRMHGQSMASFNDSKTILIWGGAQTTSTGTSFLKKFYVLYEDGIFAKVDIPAEATDLASLGTSLVFWKKESRSYVFLLTGGHDQQTKVNQDMWKVTLTENGESFTVSLQQVFYHPIGLPIRSYATSFIVGSNLIIYGGSSSTSDITVVNLDSEYFSWSRISPSTLVTPSLTNGAAAAYDSKTHTLVTFGGEGSDGKLSTQLFEIKLEELLKHSNCIDCTTAGGIWCASLQRCLTKGESGPEYEQCSIRIAEQNKCPSQKCSSRANCSTCLSDLKCGWCQTMEAYPYSISGCVEGGAFGPSYGNCFVYTQNSSKCSSLKPELVVNEPESGDVLFLNTTVSLKWYTRGDNVDSFRYNIYIRPSNAPEEEILVRLEVPHLGQSTYRVLPNLEAGAYQVVFKLFNPATQTESVEKTVDVTVAPLSIKFSSPVAGQEVVADTLVIKWEYQPAVPKVTLTLKKGELNHTLFLFNADNAGSYTWKIDAYSVKSGDDYAITLHMEPEDSSSAPKLIGTTGMFSVVVPELEYELVSPTAADNVQTGKEVTVAWKTNRYPDFSVVSLCRGSVQNPTSCIAIDSFVPYTETSVKWVVDVDVKDNAYFFRVADGRSDSHVDSFLFPLERTSLIPNLSFKSKDYTLSLSEKTVLTWDYFGVASTFTVTLFSDASETIVIASKLESTTRRLEVTIPSTLKHDTAYLFSVAADDHPHKLFGYSQPFVAISPGSTAVLAVPSLIFTTVIAASVSVFAVLFWLCWYKRKRISGFQQL</sequence>
<feature type="domain" description="Yeast cell wall synthesis Kre9/Knh1-like N-terminal" evidence="6">
    <location>
        <begin position="655"/>
        <end position="731"/>
    </location>
</feature>
<organism evidence="7 8">
    <name type="scientific">Blattamonas nauphoetae</name>
    <dbReference type="NCBI Taxonomy" id="2049346"/>
    <lineage>
        <taxon>Eukaryota</taxon>
        <taxon>Metamonada</taxon>
        <taxon>Preaxostyla</taxon>
        <taxon>Oxymonadida</taxon>
        <taxon>Blattamonas</taxon>
    </lineage>
</organism>
<reference evidence="7 8" key="1">
    <citation type="journal article" date="2022" name="bioRxiv">
        <title>Genomics of Preaxostyla Flagellates Illuminates Evolutionary Transitions and the Path Towards Mitochondrial Loss.</title>
        <authorList>
            <person name="Novak L.V.F."/>
            <person name="Treitli S.C."/>
            <person name="Pyrih J."/>
            <person name="Halakuc P."/>
            <person name="Pipaliya S.V."/>
            <person name="Vacek V."/>
            <person name="Brzon O."/>
            <person name="Soukal P."/>
            <person name="Eme L."/>
            <person name="Dacks J.B."/>
            <person name="Karnkowska A."/>
            <person name="Elias M."/>
            <person name="Hampl V."/>
        </authorList>
    </citation>
    <scope>NUCLEOTIDE SEQUENCE [LARGE SCALE GENOMIC DNA]</scope>
    <source>
        <strain evidence="7">NAU3</strain>
        <tissue evidence="7">Gut</tissue>
    </source>
</reference>
<evidence type="ECO:0000259" key="6">
    <source>
        <dbReference type="Pfam" id="PF10342"/>
    </source>
</evidence>
<dbReference type="EMBL" id="JARBJD010000017">
    <property type="protein sequence ID" value="KAK2961222.1"/>
    <property type="molecule type" value="Genomic_DNA"/>
</dbReference>
<evidence type="ECO:0000313" key="7">
    <source>
        <dbReference type="EMBL" id="KAK2961222.1"/>
    </source>
</evidence>
<feature type="signal peptide" evidence="5">
    <location>
        <begin position="1"/>
        <end position="15"/>
    </location>
</feature>
<keyword evidence="1" id="KW-0880">Kelch repeat</keyword>
<evidence type="ECO:0000256" key="4">
    <source>
        <dbReference type="SAM" id="Phobius"/>
    </source>
</evidence>
<dbReference type="Gene3D" id="2.120.10.80">
    <property type="entry name" value="Kelch-type beta propeller"/>
    <property type="match status" value="2"/>
</dbReference>
<name>A0ABQ9YBU9_9EUKA</name>